<keyword evidence="12 13" id="KW-0472">Membrane</keyword>
<keyword evidence="7 13" id="KW-0812">Transmembrane</keyword>
<dbReference type="Pfam" id="PF22776">
    <property type="entry name" value="K_trans_C"/>
    <property type="match status" value="1"/>
</dbReference>
<feature type="domain" description="K+ potassium transporter C-terminal" evidence="17">
    <location>
        <begin position="507"/>
        <end position="658"/>
    </location>
</feature>
<name>A0A7Y0G9Z1_9SPHN</name>
<feature type="transmembrane region" description="Helical" evidence="13">
    <location>
        <begin position="425"/>
        <end position="445"/>
    </location>
</feature>
<evidence type="ECO:0000259" key="16">
    <source>
        <dbReference type="Pfam" id="PF02705"/>
    </source>
</evidence>
<dbReference type="GO" id="GO:0015293">
    <property type="term" value="F:symporter activity"/>
    <property type="evidence" value="ECO:0007669"/>
    <property type="project" value="UniProtKB-UniRule"/>
</dbReference>
<feature type="transmembrane region" description="Helical" evidence="13">
    <location>
        <begin position="320"/>
        <end position="345"/>
    </location>
</feature>
<sequence>MDQTLTLGAASSAPGTTPAAAASPASAPAHDGHHGEGLATLALGAIGVVFGDIGTSPLYALKESFIGAHPLAVDPAHVFGVLSLIFWTMTLIVTIKYVFVILRADNKGEGGSLALMALIGRQLNAAGGRRWAGTIMMMGLVATALFYGDAIITPAVSVLSAVEGLQVAAPGAAHFVLPIAIAIIVGLFAIQSRGTAAVGRMFGPVMVIYFIVIGVMGAIQIAQAPQVLAALNPWYALNFFLLDPGLAFLALGSVVLAVTGAEALYADMGHFGRRAISLAWLYCAFPCLLINYLGQSALLLRQPAAVENPFFLMAPEALRLPLVVLATLATIIASQAVISGAYSVTQQAIQLGFLPRLAIRHTSEKAAGQIYVPLVNWLLLALVILLVLGFRSSGALAAAYGIAVTGTMFITACMTGVLTMQVWKWPKLAAGSLTAVFLVVDGAYFASNATKVPDGGWFPLLVAGICFFVLTTWARGRQIMRERLAEDSMPFDLFLDSVPGRVKRVAGASVFLASTVEGIPPALLHNLKHNHVLHERVIVLTVMTEAVPHVAAHARREVEELGHGFYRMVVHLGFMDEANLPAELAAETRAGGPLRPMETSWFLSRQTLIPSARPGRRSGMAVWREAFFAWMVRNASSAMQFFHLPTNRVIELGSQLEI</sequence>
<keyword evidence="3 13" id="KW-0813">Transport</keyword>
<evidence type="ECO:0000256" key="10">
    <source>
        <dbReference type="ARBA" id="ARBA00022989"/>
    </source>
</evidence>
<evidence type="ECO:0000256" key="7">
    <source>
        <dbReference type="ARBA" id="ARBA00022692"/>
    </source>
</evidence>
<evidence type="ECO:0000256" key="2">
    <source>
        <dbReference type="ARBA" id="ARBA00007019"/>
    </source>
</evidence>
<dbReference type="EMBL" id="JABBGM010000002">
    <property type="protein sequence ID" value="NML93157.1"/>
    <property type="molecule type" value="Genomic_DNA"/>
</dbReference>
<evidence type="ECO:0000256" key="5">
    <source>
        <dbReference type="ARBA" id="ARBA00022519"/>
    </source>
</evidence>
<dbReference type="InterPro" id="IPR053952">
    <property type="entry name" value="K_trans_C"/>
</dbReference>
<dbReference type="Pfam" id="PF02705">
    <property type="entry name" value="K_trans"/>
    <property type="match status" value="1"/>
</dbReference>
<feature type="chain" id="PRO_5030628267" description="Probable potassium transport system protein Kup" evidence="15">
    <location>
        <begin position="22"/>
        <end position="658"/>
    </location>
</feature>
<evidence type="ECO:0000256" key="15">
    <source>
        <dbReference type="SAM" id="SignalP"/>
    </source>
</evidence>
<feature type="domain" description="K+ potassium transporter integral membrane" evidence="16">
    <location>
        <begin position="41"/>
        <end position="496"/>
    </location>
</feature>
<feature type="transmembrane region" description="Helical" evidence="13">
    <location>
        <begin position="457"/>
        <end position="474"/>
    </location>
</feature>
<feature type="transmembrane region" description="Helical" evidence="13">
    <location>
        <begin position="234"/>
        <end position="258"/>
    </location>
</feature>
<feature type="transmembrane region" description="Helical" evidence="13">
    <location>
        <begin position="366"/>
        <end position="390"/>
    </location>
</feature>
<evidence type="ECO:0000313" key="18">
    <source>
        <dbReference type="EMBL" id="NML93157.1"/>
    </source>
</evidence>
<feature type="transmembrane region" description="Helical" evidence="13">
    <location>
        <begin position="78"/>
        <end position="99"/>
    </location>
</feature>
<feature type="transmembrane region" description="Helical" evidence="13">
    <location>
        <begin position="279"/>
        <end position="300"/>
    </location>
</feature>
<organism evidence="18 19">
    <name type="scientific">Novosphingobium olei</name>
    <dbReference type="NCBI Taxonomy" id="2728851"/>
    <lineage>
        <taxon>Bacteria</taxon>
        <taxon>Pseudomonadati</taxon>
        <taxon>Pseudomonadota</taxon>
        <taxon>Alphaproteobacteria</taxon>
        <taxon>Sphingomonadales</taxon>
        <taxon>Sphingomonadaceae</taxon>
        <taxon>Novosphingobium</taxon>
    </lineage>
</organism>
<evidence type="ECO:0000256" key="1">
    <source>
        <dbReference type="ARBA" id="ARBA00004141"/>
    </source>
</evidence>
<keyword evidence="9 13" id="KW-0630">Potassium</keyword>
<dbReference type="GO" id="GO:0005886">
    <property type="term" value="C:plasma membrane"/>
    <property type="evidence" value="ECO:0007669"/>
    <property type="project" value="UniProtKB-SubCell"/>
</dbReference>
<dbReference type="HAMAP" id="MF_01522">
    <property type="entry name" value="Kup"/>
    <property type="match status" value="1"/>
</dbReference>
<dbReference type="GO" id="GO:0015079">
    <property type="term" value="F:potassium ion transmembrane transporter activity"/>
    <property type="evidence" value="ECO:0007669"/>
    <property type="project" value="UniProtKB-UniRule"/>
</dbReference>
<keyword evidence="11 13" id="KW-0406">Ion transport</keyword>
<feature type="region of interest" description="Disordered" evidence="14">
    <location>
        <begin position="10"/>
        <end position="33"/>
    </location>
</feature>
<keyword evidence="5" id="KW-0997">Cell inner membrane</keyword>
<keyword evidence="6 13" id="KW-0633">Potassium transport</keyword>
<dbReference type="RefSeq" id="WP_169492799.1">
    <property type="nucleotide sequence ID" value="NZ_JABBGM010000002.1"/>
</dbReference>
<feature type="transmembrane region" description="Helical" evidence="13">
    <location>
        <begin position="202"/>
        <end position="222"/>
    </location>
</feature>
<feature type="compositionally biased region" description="Low complexity" evidence="14">
    <location>
        <begin position="10"/>
        <end position="29"/>
    </location>
</feature>
<dbReference type="Proteomes" id="UP000583556">
    <property type="component" value="Unassembled WGS sequence"/>
</dbReference>
<evidence type="ECO:0000256" key="6">
    <source>
        <dbReference type="ARBA" id="ARBA00022538"/>
    </source>
</evidence>
<keyword evidence="15" id="KW-0732">Signal</keyword>
<accession>A0A7Y0G9Z1</accession>
<feature type="transmembrane region" description="Helical" evidence="13">
    <location>
        <begin position="172"/>
        <end position="190"/>
    </location>
</feature>
<keyword evidence="8 13" id="KW-0769">Symport</keyword>
<dbReference type="PANTHER" id="PTHR30540">
    <property type="entry name" value="OSMOTIC STRESS POTASSIUM TRANSPORTER"/>
    <property type="match status" value="1"/>
</dbReference>
<feature type="signal peptide" evidence="15">
    <location>
        <begin position="1"/>
        <end position="21"/>
    </location>
</feature>
<evidence type="ECO:0000256" key="8">
    <source>
        <dbReference type="ARBA" id="ARBA00022847"/>
    </source>
</evidence>
<evidence type="ECO:0000256" key="4">
    <source>
        <dbReference type="ARBA" id="ARBA00022475"/>
    </source>
</evidence>
<keyword evidence="4 13" id="KW-1003">Cell membrane</keyword>
<evidence type="ECO:0000256" key="12">
    <source>
        <dbReference type="ARBA" id="ARBA00023136"/>
    </source>
</evidence>
<comment type="similarity">
    <text evidence="2 13">Belongs to the HAK/KUP transporter (TC 2.A.72) family.</text>
</comment>
<evidence type="ECO:0000256" key="11">
    <source>
        <dbReference type="ARBA" id="ARBA00023065"/>
    </source>
</evidence>
<keyword evidence="19" id="KW-1185">Reference proteome</keyword>
<comment type="catalytic activity">
    <reaction evidence="13">
        <text>K(+)(in) + H(+)(in) = K(+)(out) + H(+)(out)</text>
        <dbReference type="Rhea" id="RHEA:28490"/>
        <dbReference type="ChEBI" id="CHEBI:15378"/>
        <dbReference type="ChEBI" id="CHEBI:29103"/>
    </reaction>
</comment>
<comment type="caution">
    <text evidence="18">The sequence shown here is derived from an EMBL/GenBank/DDBJ whole genome shotgun (WGS) entry which is preliminary data.</text>
</comment>
<dbReference type="InterPro" id="IPR003855">
    <property type="entry name" value="K+_transporter"/>
</dbReference>
<evidence type="ECO:0000259" key="17">
    <source>
        <dbReference type="Pfam" id="PF22776"/>
    </source>
</evidence>
<feature type="transmembrane region" description="Helical" evidence="13">
    <location>
        <begin position="131"/>
        <end position="152"/>
    </location>
</feature>
<dbReference type="AlphaFoldDB" id="A0A7Y0G9Z1"/>
<comment type="subcellular location">
    <subcellularLocation>
        <location evidence="13">Cell membrane</location>
        <topology evidence="13">Multi-pass membrane protein</topology>
    </subcellularLocation>
    <subcellularLocation>
        <location evidence="1">Membrane</location>
        <topology evidence="1">Multi-pass membrane protein</topology>
    </subcellularLocation>
</comment>
<dbReference type="InterPro" id="IPR053951">
    <property type="entry name" value="K_trans_N"/>
</dbReference>
<evidence type="ECO:0000256" key="3">
    <source>
        <dbReference type="ARBA" id="ARBA00022448"/>
    </source>
</evidence>
<feature type="transmembrane region" description="Helical" evidence="13">
    <location>
        <begin position="396"/>
        <end position="418"/>
    </location>
</feature>
<dbReference type="InterPro" id="IPR023051">
    <property type="entry name" value="Kup"/>
</dbReference>
<gene>
    <name evidence="13" type="primary">kup</name>
    <name evidence="18" type="ORF">HHL27_05675</name>
</gene>
<comment type="function">
    <text evidence="13">Transport of potassium into the cell. Likely operates as a K(+):H(+) symporter.</text>
</comment>
<reference evidence="18 19" key="1">
    <citation type="submission" date="2020-04" db="EMBL/GenBank/DDBJ databases">
        <title>Novosphingobium sp. TW-4 isolated from soil.</title>
        <authorList>
            <person name="Dahal R.H."/>
            <person name="Chaudhary D.K."/>
        </authorList>
    </citation>
    <scope>NUCLEOTIDE SEQUENCE [LARGE SCALE GENOMIC DNA]</scope>
    <source>
        <strain evidence="18 19">TW-4</strain>
    </source>
</reference>
<evidence type="ECO:0000313" key="19">
    <source>
        <dbReference type="Proteomes" id="UP000583556"/>
    </source>
</evidence>
<proteinExistence type="inferred from homology"/>
<evidence type="ECO:0000256" key="9">
    <source>
        <dbReference type="ARBA" id="ARBA00022958"/>
    </source>
</evidence>
<evidence type="ECO:0000256" key="13">
    <source>
        <dbReference type="HAMAP-Rule" id="MF_01522"/>
    </source>
</evidence>
<protein>
    <recommendedName>
        <fullName evidence="13">Probable potassium transport system protein Kup</fullName>
    </recommendedName>
</protein>
<keyword evidence="10 13" id="KW-1133">Transmembrane helix</keyword>
<evidence type="ECO:0000256" key="14">
    <source>
        <dbReference type="SAM" id="MobiDB-lite"/>
    </source>
</evidence>
<dbReference type="PANTHER" id="PTHR30540:SF79">
    <property type="entry name" value="LOW AFFINITY POTASSIUM TRANSPORT SYSTEM PROTEIN KUP"/>
    <property type="match status" value="1"/>
</dbReference>